<dbReference type="Pfam" id="PF13621">
    <property type="entry name" value="Cupin_8"/>
    <property type="match status" value="1"/>
</dbReference>
<gene>
    <name evidence="2" type="ORF">BpHYR1_010586</name>
</gene>
<proteinExistence type="predicted"/>
<protein>
    <submittedName>
        <fullName evidence="2">tRNA wybutosine-synthesizing 5</fullName>
    </submittedName>
</protein>
<dbReference type="PANTHER" id="PTHR12461">
    <property type="entry name" value="HYPOXIA-INDUCIBLE FACTOR 1 ALPHA INHIBITOR-RELATED"/>
    <property type="match status" value="1"/>
</dbReference>
<dbReference type="SUPFAM" id="SSF51197">
    <property type="entry name" value="Clavaminate synthase-like"/>
    <property type="match status" value="1"/>
</dbReference>
<keyword evidence="3" id="KW-1185">Reference proteome</keyword>
<organism evidence="2 3">
    <name type="scientific">Brachionus plicatilis</name>
    <name type="common">Marine rotifer</name>
    <name type="synonym">Brachionus muelleri</name>
    <dbReference type="NCBI Taxonomy" id="10195"/>
    <lineage>
        <taxon>Eukaryota</taxon>
        <taxon>Metazoa</taxon>
        <taxon>Spiralia</taxon>
        <taxon>Gnathifera</taxon>
        <taxon>Rotifera</taxon>
        <taxon>Eurotatoria</taxon>
        <taxon>Monogononta</taxon>
        <taxon>Pseudotrocha</taxon>
        <taxon>Ploima</taxon>
        <taxon>Brachionidae</taxon>
        <taxon>Brachionus</taxon>
    </lineage>
</organism>
<sequence>MFDSDLMVNVVPVQSFSDETLAKEWIKNKREPFILKNFDYGPCLQKWNAEYMMEKVNNKTVKIHVSSKSEMDFINKNFLYRTLPFKELIKRASQNKQTDFFIDENEKYYLRSLGADDRKDVADIQKDYPELSNEIRYPPLFELENFFSSVFRISSAGLRLWTHYDIMDNILIQINGKKRVVLFPPSDVDNLYMKGDKSQVLEIDNPDLSKYPLFAHAKKYECILEAGDVIFIPSLWLHNVISVSFSIGVNVFWKHLDDEFYEKKDVYGNKDLVAAQKAFLFADKAINELNRLPLHYKEFYIKRVIQKFQKNLDDE</sequence>
<evidence type="ECO:0000313" key="3">
    <source>
        <dbReference type="Proteomes" id="UP000276133"/>
    </source>
</evidence>
<dbReference type="Gene3D" id="6.10.140.1470">
    <property type="match status" value="1"/>
</dbReference>
<dbReference type="EMBL" id="REGN01009359">
    <property type="protein sequence ID" value="RNA01362.1"/>
    <property type="molecule type" value="Genomic_DNA"/>
</dbReference>
<dbReference type="AlphaFoldDB" id="A0A3M7PQF9"/>
<dbReference type="OrthoDB" id="263283at2759"/>
<evidence type="ECO:0000259" key="1">
    <source>
        <dbReference type="PROSITE" id="PS51184"/>
    </source>
</evidence>
<comment type="caution">
    <text evidence="2">The sequence shown here is derived from an EMBL/GenBank/DDBJ whole genome shotgun (WGS) entry which is preliminary data.</text>
</comment>
<dbReference type="InterPro" id="IPR003347">
    <property type="entry name" value="JmjC_dom"/>
</dbReference>
<feature type="domain" description="JmjC" evidence="1">
    <location>
        <begin position="127"/>
        <end position="270"/>
    </location>
</feature>
<evidence type="ECO:0000313" key="2">
    <source>
        <dbReference type="EMBL" id="RNA01362.1"/>
    </source>
</evidence>
<dbReference type="GO" id="GO:0031591">
    <property type="term" value="P:wybutosine biosynthetic process"/>
    <property type="evidence" value="ECO:0007669"/>
    <property type="project" value="TreeGrafter"/>
</dbReference>
<accession>A0A3M7PQF9</accession>
<dbReference type="Gene3D" id="2.60.120.650">
    <property type="entry name" value="Cupin"/>
    <property type="match status" value="1"/>
</dbReference>
<dbReference type="PROSITE" id="PS51184">
    <property type="entry name" value="JMJC"/>
    <property type="match status" value="1"/>
</dbReference>
<dbReference type="PANTHER" id="PTHR12461:SF104">
    <property type="entry name" value="TRNA WYBUTOSINE-SYNTHESIZING PROTEIN 5"/>
    <property type="match status" value="1"/>
</dbReference>
<dbReference type="Proteomes" id="UP000276133">
    <property type="component" value="Unassembled WGS sequence"/>
</dbReference>
<name>A0A3M7PQF9_BRAPC</name>
<dbReference type="GO" id="GO:0000049">
    <property type="term" value="F:tRNA binding"/>
    <property type="evidence" value="ECO:0007669"/>
    <property type="project" value="TreeGrafter"/>
</dbReference>
<dbReference type="SMART" id="SM00558">
    <property type="entry name" value="JmjC"/>
    <property type="match status" value="1"/>
</dbReference>
<reference evidence="2 3" key="1">
    <citation type="journal article" date="2018" name="Sci. Rep.">
        <title>Genomic signatures of local adaptation to the degree of environmental predictability in rotifers.</title>
        <authorList>
            <person name="Franch-Gras L."/>
            <person name="Hahn C."/>
            <person name="Garcia-Roger E.M."/>
            <person name="Carmona M.J."/>
            <person name="Serra M."/>
            <person name="Gomez A."/>
        </authorList>
    </citation>
    <scope>NUCLEOTIDE SEQUENCE [LARGE SCALE GENOMIC DNA]</scope>
    <source>
        <strain evidence="2">HYR1</strain>
    </source>
</reference>
<dbReference type="STRING" id="10195.A0A3M7PQF9"/>
<dbReference type="InterPro" id="IPR041667">
    <property type="entry name" value="Cupin_8"/>
</dbReference>